<dbReference type="AlphaFoldDB" id="A0AAN9YSS1"/>
<reference evidence="1 2" key="1">
    <citation type="submission" date="2024-02" db="EMBL/GenBank/DDBJ databases">
        <title>De novo assembly and annotation of 12 fungi associated with fruit tree decline syndrome in Ontario, Canada.</title>
        <authorList>
            <person name="Sulman M."/>
            <person name="Ellouze W."/>
            <person name="Ilyukhin E."/>
        </authorList>
    </citation>
    <scope>NUCLEOTIDE SEQUENCE [LARGE SCALE GENOMIC DNA]</scope>
    <source>
        <strain evidence="1 2">M11/M66-122</strain>
    </source>
</reference>
<name>A0AAN9YSS1_9PEZI</name>
<dbReference type="EMBL" id="JAKJXP020000030">
    <property type="protein sequence ID" value="KAK7753227.1"/>
    <property type="molecule type" value="Genomic_DNA"/>
</dbReference>
<organism evidence="1 2">
    <name type="scientific">Diatrype stigma</name>
    <dbReference type="NCBI Taxonomy" id="117547"/>
    <lineage>
        <taxon>Eukaryota</taxon>
        <taxon>Fungi</taxon>
        <taxon>Dikarya</taxon>
        <taxon>Ascomycota</taxon>
        <taxon>Pezizomycotina</taxon>
        <taxon>Sordariomycetes</taxon>
        <taxon>Xylariomycetidae</taxon>
        <taxon>Xylariales</taxon>
        <taxon>Diatrypaceae</taxon>
        <taxon>Diatrype</taxon>
    </lineage>
</organism>
<keyword evidence="2" id="KW-1185">Reference proteome</keyword>
<proteinExistence type="predicted"/>
<evidence type="ECO:0000313" key="1">
    <source>
        <dbReference type="EMBL" id="KAK7753227.1"/>
    </source>
</evidence>
<evidence type="ECO:0000313" key="2">
    <source>
        <dbReference type="Proteomes" id="UP001320420"/>
    </source>
</evidence>
<protein>
    <submittedName>
        <fullName evidence="1">Uncharacterized protein</fullName>
    </submittedName>
</protein>
<sequence length="125" mass="13540">MEKDMDEAAAEVRSLLDADGVGDELFKNLRTKEGEDEGEYRVILLGALMMLTRPKPTRGTSPASALGASVRGIAARSSIRVNILLLCFDTGMLIAPCAQDCQKAHWKLHKPTLRRRTGPTVGASC</sequence>
<dbReference type="Proteomes" id="UP001320420">
    <property type="component" value="Unassembled WGS sequence"/>
</dbReference>
<comment type="caution">
    <text evidence="1">The sequence shown here is derived from an EMBL/GenBank/DDBJ whole genome shotgun (WGS) entry which is preliminary data.</text>
</comment>
<accession>A0AAN9YSS1</accession>
<gene>
    <name evidence="1" type="ORF">SLS62_004746</name>
</gene>